<evidence type="ECO:0000313" key="6">
    <source>
        <dbReference type="Proteomes" id="UP000253426"/>
    </source>
</evidence>
<evidence type="ECO:0000259" key="4">
    <source>
        <dbReference type="PROSITE" id="PS50222"/>
    </source>
</evidence>
<evidence type="ECO:0000256" key="3">
    <source>
        <dbReference type="SAM" id="SignalP"/>
    </source>
</evidence>
<dbReference type="InterPro" id="IPR039647">
    <property type="entry name" value="EF_hand_pair_protein_CML-like"/>
</dbReference>
<dbReference type="Proteomes" id="UP000253426">
    <property type="component" value="Unassembled WGS sequence"/>
</dbReference>
<keyword evidence="3" id="KW-0732">Signal</keyword>
<comment type="caution">
    <text evidence="5">The sequence shown here is derived from an EMBL/GenBank/DDBJ whole genome shotgun (WGS) entry which is preliminary data.</text>
</comment>
<evidence type="ECO:0000256" key="2">
    <source>
        <dbReference type="ARBA" id="ARBA00022737"/>
    </source>
</evidence>
<dbReference type="InterPro" id="IPR002048">
    <property type="entry name" value="EF_hand_dom"/>
</dbReference>
<feature type="chain" id="PRO_5016901022" evidence="3">
    <location>
        <begin position="23"/>
        <end position="151"/>
    </location>
</feature>
<name>A0A366H2A8_9BACT</name>
<dbReference type="PANTHER" id="PTHR10891">
    <property type="entry name" value="EF-HAND CALCIUM-BINDING DOMAIN CONTAINING PROTEIN"/>
    <property type="match status" value="1"/>
</dbReference>
<proteinExistence type="predicted"/>
<feature type="domain" description="EF-hand" evidence="4">
    <location>
        <begin position="88"/>
        <end position="114"/>
    </location>
</feature>
<organism evidence="5 6">
    <name type="scientific">Roseimicrobium gellanilyticum</name>
    <dbReference type="NCBI Taxonomy" id="748857"/>
    <lineage>
        <taxon>Bacteria</taxon>
        <taxon>Pseudomonadati</taxon>
        <taxon>Verrucomicrobiota</taxon>
        <taxon>Verrucomicrobiia</taxon>
        <taxon>Verrucomicrobiales</taxon>
        <taxon>Verrucomicrobiaceae</taxon>
        <taxon>Roseimicrobium</taxon>
    </lineage>
</organism>
<dbReference type="CDD" id="cd00051">
    <property type="entry name" value="EFh"/>
    <property type="match status" value="1"/>
</dbReference>
<dbReference type="AlphaFoldDB" id="A0A366H2A8"/>
<evidence type="ECO:0000313" key="5">
    <source>
        <dbReference type="EMBL" id="RBP35373.1"/>
    </source>
</evidence>
<feature type="signal peptide" evidence="3">
    <location>
        <begin position="1"/>
        <end position="22"/>
    </location>
</feature>
<gene>
    <name evidence="5" type="ORF">DES53_12240</name>
</gene>
<keyword evidence="6" id="KW-1185">Reference proteome</keyword>
<dbReference type="GO" id="GO:0005509">
    <property type="term" value="F:calcium ion binding"/>
    <property type="evidence" value="ECO:0007669"/>
    <property type="project" value="InterPro"/>
</dbReference>
<dbReference type="Gene3D" id="1.10.238.10">
    <property type="entry name" value="EF-hand"/>
    <property type="match status" value="2"/>
</dbReference>
<dbReference type="OrthoDB" id="1145220at2"/>
<dbReference type="Pfam" id="PF13202">
    <property type="entry name" value="EF-hand_5"/>
    <property type="match status" value="1"/>
</dbReference>
<dbReference type="EMBL" id="QNRR01000022">
    <property type="protein sequence ID" value="RBP35373.1"/>
    <property type="molecule type" value="Genomic_DNA"/>
</dbReference>
<dbReference type="InterPro" id="IPR018247">
    <property type="entry name" value="EF_Hand_1_Ca_BS"/>
</dbReference>
<dbReference type="Pfam" id="PF13499">
    <property type="entry name" value="EF-hand_7"/>
    <property type="match status" value="1"/>
</dbReference>
<dbReference type="SMART" id="SM00054">
    <property type="entry name" value="EFh"/>
    <property type="match status" value="3"/>
</dbReference>
<dbReference type="InterPro" id="IPR011992">
    <property type="entry name" value="EF-hand-dom_pair"/>
</dbReference>
<evidence type="ECO:0000256" key="1">
    <source>
        <dbReference type="ARBA" id="ARBA00022723"/>
    </source>
</evidence>
<accession>A0A366H2A8</accession>
<protein>
    <submittedName>
        <fullName evidence="5">Ca2+-binding EF-hand superfamily protein</fullName>
    </submittedName>
</protein>
<dbReference type="PROSITE" id="PS50222">
    <property type="entry name" value="EF_HAND_2"/>
    <property type="match status" value="2"/>
</dbReference>
<dbReference type="RefSeq" id="WP_113962367.1">
    <property type="nucleotide sequence ID" value="NZ_QNRR01000022.1"/>
</dbReference>
<reference evidence="5 6" key="1">
    <citation type="submission" date="2018-06" db="EMBL/GenBank/DDBJ databases">
        <title>Genomic Encyclopedia of Type Strains, Phase IV (KMG-IV): sequencing the most valuable type-strain genomes for metagenomic binning, comparative biology and taxonomic classification.</title>
        <authorList>
            <person name="Goeker M."/>
        </authorList>
    </citation>
    <scope>NUCLEOTIDE SEQUENCE [LARGE SCALE GENOMIC DNA]</scope>
    <source>
        <strain evidence="5 6">DSM 25532</strain>
    </source>
</reference>
<keyword evidence="2" id="KW-0677">Repeat</keyword>
<keyword evidence="1" id="KW-0479">Metal-binding</keyword>
<feature type="domain" description="EF-hand" evidence="4">
    <location>
        <begin position="51"/>
        <end position="86"/>
    </location>
</feature>
<dbReference type="SUPFAM" id="SSF47473">
    <property type="entry name" value="EF-hand"/>
    <property type="match status" value="1"/>
</dbReference>
<sequence>MKLPLTWLALLLATIVLLPACSSVRTSTESDRDLFLEADKNKDGQLTLAEVNAMGLPRVFNHFDKNRDGTVTMEEARAVDPDFEEHHFSERDLNRDGKVSFEEYIQVAKKRGGLKKHFAVVDANSDGAINQAEANAYVEKLEAETTANVTE</sequence>
<dbReference type="PROSITE" id="PS00018">
    <property type="entry name" value="EF_HAND_1"/>
    <property type="match status" value="1"/>
</dbReference>